<evidence type="ECO:0000313" key="2">
    <source>
        <dbReference type="Proteomes" id="UP000702425"/>
    </source>
</evidence>
<gene>
    <name evidence="1" type="ORF">E5S67_01236</name>
</gene>
<proteinExistence type="predicted"/>
<keyword evidence="2" id="KW-1185">Reference proteome</keyword>
<dbReference type="EMBL" id="SRRZ01000016">
    <property type="protein sequence ID" value="NQE33517.1"/>
    <property type="molecule type" value="Genomic_DNA"/>
</dbReference>
<sequence length="70" mass="8058">MAEEFIFQLLSSFLVVTLFQNFFHNELPGQVHKFHRLSSDGDRVLMSLYVAATPPNQNLLLASEKQCYLL</sequence>
<evidence type="ECO:0000313" key="1">
    <source>
        <dbReference type="EMBL" id="NQE33517.1"/>
    </source>
</evidence>
<comment type="caution">
    <text evidence="1">The sequence shown here is derived from an EMBL/GenBank/DDBJ whole genome shotgun (WGS) entry which is preliminary data.</text>
</comment>
<protein>
    <submittedName>
        <fullName evidence="1">Uncharacterized protein</fullName>
    </submittedName>
</protein>
<organism evidence="1 2">
    <name type="scientific">Microcoleus asticus IPMA8</name>
    <dbReference type="NCBI Taxonomy" id="2563858"/>
    <lineage>
        <taxon>Bacteria</taxon>
        <taxon>Bacillati</taxon>
        <taxon>Cyanobacteriota</taxon>
        <taxon>Cyanophyceae</taxon>
        <taxon>Oscillatoriophycideae</taxon>
        <taxon>Oscillatoriales</taxon>
        <taxon>Microcoleaceae</taxon>
        <taxon>Microcoleus</taxon>
        <taxon>Microcoleus asticus</taxon>
    </lineage>
</organism>
<name>A0ABX2CSZ7_9CYAN</name>
<dbReference type="Proteomes" id="UP000702425">
    <property type="component" value="Unassembled WGS sequence"/>
</dbReference>
<reference evidence="1 2" key="1">
    <citation type="journal article" date="2020" name="Sci. Rep.">
        <title>A novel cyanobacterial geosmin producer, revising GeoA distribution and dispersion patterns in Bacteria.</title>
        <authorList>
            <person name="Churro C."/>
            <person name="Semedo-Aguiar A.P."/>
            <person name="Silva A.D."/>
            <person name="Pereira-Leal J.B."/>
            <person name="Leite R.B."/>
        </authorList>
    </citation>
    <scope>NUCLEOTIDE SEQUENCE [LARGE SCALE GENOMIC DNA]</scope>
    <source>
        <strain evidence="1 2">IPMA8</strain>
    </source>
</reference>
<dbReference type="RefSeq" id="WP_172186194.1">
    <property type="nucleotide sequence ID" value="NZ_CAWPPK010000068.1"/>
</dbReference>
<accession>A0ABX2CSZ7</accession>